<dbReference type="EMBL" id="AZDJ01000003">
    <property type="protein sequence ID" value="KRK73858.1"/>
    <property type="molecule type" value="Genomic_DNA"/>
</dbReference>
<gene>
    <name evidence="2" type="ORF">FD02_GL001688</name>
</gene>
<proteinExistence type="predicted"/>
<dbReference type="CDD" id="cd04301">
    <property type="entry name" value="NAT_SF"/>
    <property type="match status" value="1"/>
</dbReference>
<dbReference type="Proteomes" id="UP000051804">
    <property type="component" value="Unassembled WGS sequence"/>
</dbReference>
<feature type="domain" description="N-acetyltransferase" evidence="1">
    <location>
        <begin position="1"/>
        <end position="152"/>
    </location>
</feature>
<evidence type="ECO:0000313" key="2">
    <source>
        <dbReference type="EMBL" id="KRK73858.1"/>
    </source>
</evidence>
<dbReference type="GO" id="GO:0016747">
    <property type="term" value="F:acyltransferase activity, transferring groups other than amino-acyl groups"/>
    <property type="evidence" value="ECO:0007669"/>
    <property type="project" value="InterPro"/>
</dbReference>
<name>A0A0R1K127_9LACO</name>
<dbReference type="PROSITE" id="PS51186">
    <property type="entry name" value="GNAT"/>
    <property type="match status" value="1"/>
</dbReference>
<evidence type="ECO:0000259" key="1">
    <source>
        <dbReference type="PROSITE" id="PS51186"/>
    </source>
</evidence>
<comment type="caution">
    <text evidence="2">The sequence shown here is derived from an EMBL/GenBank/DDBJ whole genome shotgun (WGS) entry which is preliminary data.</text>
</comment>
<dbReference type="AlphaFoldDB" id="A0A0R1K127"/>
<dbReference type="InterPro" id="IPR000182">
    <property type="entry name" value="GNAT_dom"/>
</dbReference>
<dbReference type="PATRIC" id="fig|1291734.4.peg.1736"/>
<evidence type="ECO:0000313" key="3">
    <source>
        <dbReference type="Proteomes" id="UP000051804"/>
    </source>
</evidence>
<organism evidence="2 3">
    <name type="scientific">Lacticaseibacillus nasuensis JCM 17158</name>
    <dbReference type="NCBI Taxonomy" id="1291734"/>
    <lineage>
        <taxon>Bacteria</taxon>
        <taxon>Bacillati</taxon>
        <taxon>Bacillota</taxon>
        <taxon>Bacilli</taxon>
        <taxon>Lactobacillales</taxon>
        <taxon>Lactobacillaceae</taxon>
        <taxon>Lacticaseibacillus</taxon>
    </lineage>
</organism>
<keyword evidence="3" id="KW-1185">Reference proteome</keyword>
<protein>
    <recommendedName>
        <fullName evidence="1">N-acetyltransferase domain-containing protein</fullName>
    </recommendedName>
</protein>
<sequence>MRITPTKPSQFIASQAVVTAAFAKAAHHDGTEGELVAKLRDSPHYRADYDAVVSDDAGRIVGCALLSPARVGTTAILVLAPVAIAPAFQGQGLGSALINYLCVQAGENSAAAISVLGDPAYYSRFGFKLAERFGITAPIPHSAPYLQIRPLRANALATITGTIQYDPAFGLGE</sequence>
<accession>A0A0R1K127</accession>
<dbReference type="STRING" id="1291734.FD02_GL001688"/>
<reference evidence="2 3" key="1">
    <citation type="journal article" date="2015" name="Genome Announc.">
        <title>Expanding the biotechnology potential of lactobacilli through comparative genomics of 213 strains and associated genera.</title>
        <authorList>
            <person name="Sun Z."/>
            <person name="Harris H.M."/>
            <person name="McCann A."/>
            <person name="Guo C."/>
            <person name="Argimon S."/>
            <person name="Zhang W."/>
            <person name="Yang X."/>
            <person name="Jeffery I.B."/>
            <person name="Cooney J.C."/>
            <person name="Kagawa T.F."/>
            <person name="Liu W."/>
            <person name="Song Y."/>
            <person name="Salvetti E."/>
            <person name="Wrobel A."/>
            <person name="Rasinkangas P."/>
            <person name="Parkhill J."/>
            <person name="Rea M.C."/>
            <person name="O'Sullivan O."/>
            <person name="Ritari J."/>
            <person name="Douillard F.P."/>
            <person name="Paul Ross R."/>
            <person name="Yang R."/>
            <person name="Briner A.E."/>
            <person name="Felis G.E."/>
            <person name="de Vos W.M."/>
            <person name="Barrangou R."/>
            <person name="Klaenhammer T.R."/>
            <person name="Caufield P.W."/>
            <person name="Cui Y."/>
            <person name="Zhang H."/>
            <person name="O'Toole P.W."/>
        </authorList>
    </citation>
    <scope>NUCLEOTIDE SEQUENCE [LARGE SCALE GENOMIC DNA]</scope>
    <source>
        <strain evidence="2 3">JCM 17158</strain>
    </source>
</reference>
<dbReference type="Gene3D" id="3.40.630.30">
    <property type="match status" value="1"/>
</dbReference>
<dbReference type="Pfam" id="PF13508">
    <property type="entry name" value="Acetyltransf_7"/>
    <property type="match status" value="1"/>
</dbReference>
<dbReference type="RefSeq" id="WP_056950038.1">
    <property type="nucleotide sequence ID" value="NZ_AZDJ01000003.1"/>
</dbReference>
<dbReference type="InterPro" id="IPR016181">
    <property type="entry name" value="Acyl_CoA_acyltransferase"/>
</dbReference>
<dbReference type="SUPFAM" id="SSF55729">
    <property type="entry name" value="Acyl-CoA N-acyltransferases (Nat)"/>
    <property type="match status" value="1"/>
</dbReference>
<dbReference type="OrthoDB" id="9797178at2"/>